<evidence type="ECO:0000313" key="2">
    <source>
        <dbReference type="Proteomes" id="UP001430172"/>
    </source>
</evidence>
<reference evidence="1" key="1">
    <citation type="submission" date="2021-02" db="EMBL/GenBank/DDBJ databases">
        <title>Phycicoccus sp. MQZ13P-5T, whole genome shotgun sequence.</title>
        <authorList>
            <person name="Tuo L."/>
        </authorList>
    </citation>
    <scope>NUCLEOTIDE SEQUENCE</scope>
    <source>
        <strain evidence="1">MQZ13P-5</strain>
    </source>
</reference>
<dbReference type="RefSeq" id="WP_204129622.1">
    <property type="nucleotide sequence ID" value="NZ_JAFDVD010000003.1"/>
</dbReference>
<name>A0ABS2CI42_9MICO</name>
<dbReference type="Pfam" id="PF05402">
    <property type="entry name" value="PqqD"/>
    <property type="match status" value="1"/>
</dbReference>
<comment type="caution">
    <text evidence="1">The sequence shown here is derived from an EMBL/GenBank/DDBJ whole genome shotgun (WGS) entry which is preliminary data.</text>
</comment>
<evidence type="ECO:0000313" key="1">
    <source>
        <dbReference type="EMBL" id="MBM6399148.1"/>
    </source>
</evidence>
<dbReference type="Proteomes" id="UP001430172">
    <property type="component" value="Unassembled WGS sequence"/>
</dbReference>
<dbReference type="EMBL" id="JAFDVD010000003">
    <property type="protein sequence ID" value="MBM6399148.1"/>
    <property type="molecule type" value="Genomic_DNA"/>
</dbReference>
<organism evidence="1 2">
    <name type="scientific">Phycicoccus sonneratiae</name>
    <dbReference type="NCBI Taxonomy" id="2807628"/>
    <lineage>
        <taxon>Bacteria</taxon>
        <taxon>Bacillati</taxon>
        <taxon>Actinomycetota</taxon>
        <taxon>Actinomycetes</taxon>
        <taxon>Micrococcales</taxon>
        <taxon>Intrasporangiaceae</taxon>
        <taxon>Phycicoccus</taxon>
    </lineage>
</organism>
<gene>
    <name evidence="1" type="ORF">JQN70_01980</name>
</gene>
<keyword evidence="2" id="KW-1185">Reference proteome</keyword>
<dbReference type="InterPro" id="IPR008792">
    <property type="entry name" value="PQQD"/>
</dbReference>
<sequence>MSRLRVGPDTAWLEVDGVVYAAPLPDGPPVVLDGPGALVWRAVVPGGGLDDVVARVAAEAGTSAEVVAADVASFVDQLLAGGLLAHE</sequence>
<accession>A0ABS2CI42</accession>
<dbReference type="InterPro" id="IPR041881">
    <property type="entry name" value="PqqD_sf"/>
</dbReference>
<protein>
    <submittedName>
        <fullName evidence="1">PqqD family protein</fullName>
    </submittedName>
</protein>
<dbReference type="Gene3D" id="1.10.10.1150">
    <property type="entry name" value="Coenzyme PQQ synthesis protein D (PqqD)"/>
    <property type="match status" value="1"/>
</dbReference>
<proteinExistence type="predicted"/>